<dbReference type="GO" id="GO:0032217">
    <property type="term" value="F:riboflavin transmembrane transporter activity"/>
    <property type="evidence" value="ECO:0007669"/>
    <property type="project" value="UniProtKB-UniRule"/>
</dbReference>
<evidence type="ECO:0000313" key="11">
    <source>
        <dbReference type="Proteomes" id="UP000601522"/>
    </source>
</evidence>
<reference evidence="10 11" key="1">
    <citation type="submission" date="2020-08" db="EMBL/GenBank/DDBJ databases">
        <title>Genome public.</title>
        <authorList>
            <person name="Liu C."/>
            <person name="Sun Q."/>
        </authorList>
    </citation>
    <scope>NUCLEOTIDE SEQUENCE [LARGE SCALE GENOMIC DNA]</scope>
    <source>
        <strain evidence="10 11">NSJ-26</strain>
    </source>
</reference>
<evidence type="ECO:0000313" key="10">
    <source>
        <dbReference type="EMBL" id="MBC8590052.1"/>
    </source>
</evidence>
<dbReference type="Proteomes" id="UP000601522">
    <property type="component" value="Unassembled WGS sequence"/>
</dbReference>
<dbReference type="PIRSF" id="PIRSF037778">
    <property type="entry name" value="UCP037778_transp_RibU"/>
    <property type="match status" value="1"/>
</dbReference>
<organism evidence="10 11">
    <name type="scientific">Wansuia hejianensis</name>
    <dbReference type="NCBI Taxonomy" id="2763667"/>
    <lineage>
        <taxon>Bacteria</taxon>
        <taxon>Bacillati</taxon>
        <taxon>Bacillota</taxon>
        <taxon>Clostridia</taxon>
        <taxon>Lachnospirales</taxon>
        <taxon>Lachnospiraceae</taxon>
        <taxon>Wansuia</taxon>
    </lineage>
</organism>
<dbReference type="RefSeq" id="WP_249322855.1">
    <property type="nucleotide sequence ID" value="NZ_JACRTK010000001.1"/>
</dbReference>
<dbReference type="InterPro" id="IPR024529">
    <property type="entry name" value="ECF_trnsprt_substrate-spec"/>
</dbReference>
<feature type="transmembrane region" description="Helical" evidence="9">
    <location>
        <begin position="114"/>
        <end position="136"/>
    </location>
</feature>
<dbReference type="AlphaFoldDB" id="A0A926IGX8"/>
<dbReference type="PANTHER" id="PTHR38438:SF1">
    <property type="entry name" value="RIBOFLAVIN TRANSPORTER RIBU"/>
    <property type="match status" value="1"/>
</dbReference>
<protein>
    <recommendedName>
        <fullName evidence="8">Riboflavin transporter</fullName>
    </recommendedName>
</protein>
<comment type="subcellular location">
    <subcellularLocation>
        <location evidence="1">Cell membrane</location>
        <topology evidence="1">Multi-pass membrane protein</topology>
    </subcellularLocation>
</comment>
<dbReference type="Pfam" id="PF12822">
    <property type="entry name" value="ECF_trnsprt"/>
    <property type="match status" value="1"/>
</dbReference>
<keyword evidence="5 9" id="KW-0812">Transmembrane</keyword>
<feature type="transmembrane region" description="Helical" evidence="9">
    <location>
        <begin position="166"/>
        <end position="190"/>
    </location>
</feature>
<keyword evidence="4 8" id="KW-1003">Cell membrane</keyword>
<gene>
    <name evidence="10" type="ORF">H8689_02725</name>
</gene>
<dbReference type="InterPro" id="IPR025720">
    <property type="entry name" value="RibU"/>
</dbReference>
<dbReference type="PANTHER" id="PTHR38438">
    <property type="entry name" value="RIBOFLAVIN TRANSPORTER RIBU"/>
    <property type="match status" value="1"/>
</dbReference>
<evidence type="ECO:0000256" key="2">
    <source>
        <dbReference type="ARBA" id="ARBA00005540"/>
    </source>
</evidence>
<name>A0A926IGX8_9FIRM</name>
<feature type="transmembrane region" description="Helical" evidence="9">
    <location>
        <begin position="20"/>
        <end position="41"/>
    </location>
</feature>
<evidence type="ECO:0000256" key="1">
    <source>
        <dbReference type="ARBA" id="ARBA00004651"/>
    </source>
</evidence>
<evidence type="ECO:0000256" key="4">
    <source>
        <dbReference type="ARBA" id="ARBA00022475"/>
    </source>
</evidence>
<evidence type="ECO:0000256" key="3">
    <source>
        <dbReference type="ARBA" id="ARBA00022448"/>
    </source>
</evidence>
<keyword evidence="3 8" id="KW-0813">Transport</keyword>
<feature type="transmembrane region" description="Helical" evidence="9">
    <location>
        <begin position="48"/>
        <end position="67"/>
    </location>
</feature>
<sequence>MYTLSKETWNTRNMVKVSVLGVISMVLMFFDLSVWFAPSFLKLDISDLPALIGSFAMGPMAGVLVQLLKNLLNLLIEGSMTGGVGELSNFLVGSTLVYISGLVYYKNKSFKRAVLGLGIGVLVMTFFASLSNYFVVFPLYSKLMPLDQIIEAASLVNRFVVDYKTLILYAVVPFNLLKGTVVSIITLLVYKRVSPILHK</sequence>
<evidence type="ECO:0000256" key="5">
    <source>
        <dbReference type="ARBA" id="ARBA00022692"/>
    </source>
</evidence>
<dbReference type="GO" id="GO:0005886">
    <property type="term" value="C:plasma membrane"/>
    <property type="evidence" value="ECO:0007669"/>
    <property type="project" value="UniProtKB-SubCell"/>
</dbReference>
<proteinExistence type="inferred from homology"/>
<evidence type="ECO:0000256" key="9">
    <source>
        <dbReference type="SAM" id="Phobius"/>
    </source>
</evidence>
<comment type="similarity">
    <text evidence="2 8">Belongs to the prokaryotic riboflavin transporter (P-RFT) (TC 2.A.87) family.</text>
</comment>
<dbReference type="Gene3D" id="1.10.1760.20">
    <property type="match status" value="1"/>
</dbReference>
<comment type="caution">
    <text evidence="10">The sequence shown here is derived from an EMBL/GenBank/DDBJ whole genome shotgun (WGS) entry which is preliminary data.</text>
</comment>
<dbReference type="EMBL" id="JACRTK010000001">
    <property type="protein sequence ID" value="MBC8590052.1"/>
    <property type="molecule type" value="Genomic_DNA"/>
</dbReference>
<comment type="function">
    <text evidence="8">Probably a riboflavin-binding protein that interacts with the energy-coupling factor (ECF) ABC-transporter complex.</text>
</comment>
<keyword evidence="6 9" id="KW-1133">Transmembrane helix</keyword>
<evidence type="ECO:0000256" key="7">
    <source>
        <dbReference type="ARBA" id="ARBA00023136"/>
    </source>
</evidence>
<keyword evidence="11" id="KW-1185">Reference proteome</keyword>
<keyword evidence="7 8" id="KW-0472">Membrane</keyword>
<evidence type="ECO:0000256" key="8">
    <source>
        <dbReference type="PIRNR" id="PIRNR037778"/>
    </source>
</evidence>
<evidence type="ECO:0000256" key="6">
    <source>
        <dbReference type="ARBA" id="ARBA00022989"/>
    </source>
</evidence>
<accession>A0A926IGX8</accession>